<reference evidence="1 2" key="1">
    <citation type="journal article" date="2010" name="Science">
        <title>Genomic comparison of the ants Camponotus floridanus and Harpegnathos saltator.</title>
        <authorList>
            <person name="Bonasio R."/>
            <person name="Zhang G."/>
            <person name="Ye C."/>
            <person name="Mutti N.S."/>
            <person name="Fang X."/>
            <person name="Qin N."/>
            <person name="Donahue G."/>
            <person name="Yang P."/>
            <person name="Li Q."/>
            <person name="Li C."/>
            <person name="Zhang P."/>
            <person name="Huang Z."/>
            <person name="Berger S.L."/>
            <person name="Reinberg D."/>
            <person name="Wang J."/>
            <person name="Liebig J."/>
        </authorList>
    </citation>
    <scope>NUCLEOTIDE SEQUENCE [LARGE SCALE GENOMIC DNA]</scope>
    <source>
        <strain evidence="2">C129</strain>
    </source>
</reference>
<feature type="non-terminal residue" evidence="1">
    <location>
        <position position="1"/>
    </location>
</feature>
<dbReference type="GO" id="GO:0003676">
    <property type="term" value="F:nucleic acid binding"/>
    <property type="evidence" value="ECO:0007669"/>
    <property type="project" value="InterPro"/>
</dbReference>
<dbReference type="Gene3D" id="3.30.420.10">
    <property type="entry name" value="Ribonuclease H-like superfamily/Ribonuclease H"/>
    <property type="match status" value="1"/>
</dbReference>
<evidence type="ECO:0000313" key="2">
    <source>
        <dbReference type="Proteomes" id="UP000000311"/>
    </source>
</evidence>
<dbReference type="InParanoid" id="E2AUY6"/>
<dbReference type="AlphaFoldDB" id="E2AUY6"/>
<dbReference type="EMBL" id="GL442928">
    <property type="protein sequence ID" value="EFN62753.1"/>
    <property type="molecule type" value="Genomic_DNA"/>
</dbReference>
<sequence length="75" mass="8859">LEWPPYSPDLNPYDYFLWGYIKDNCYSGNPEIVPDLIAEIKKVVNNIKDNILKKVFTSFRKRIEFCTDSNGVHFE</sequence>
<dbReference type="InterPro" id="IPR036397">
    <property type="entry name" value="RNaseH_sf"/>
</dbReference>
<gene>
    <name evidence="1" type="ORF">EAG_08618</name>
</gene>
<protein>
    <recommendedName>
        <fullName evidence="3">Tc1-like transposase DDE domain-containing protein</fullName>
    </recommendedName>
</protein>
<evidence type="ECO:0000313" key="1">
    <source>
        <dbReference type="EMBL" id="EFN62753.1"/>
    </source>
</evidence>
<name>E2AUY6_CAMFO</name>
<dbReference type="OrthoDB" id="7553511at2759"/>
<proteinExistence type="predicted"/>
<dbReference type="PANTHER" id="PTHR47326">
    <property type="entry name" value="TRANSPOSABLE ELEMENT TC3 TRANSPOSASE-LIKE PROTEIN"/>
    <property type="match status" value="1"/>
</dbReference>
<dbReference type="OMA" id="CYSGNPE"/>
<evidence type="ECO:0008006" key="3">
    <source>
        <dbReference type="Google" id="ProtNLM"/>
    </source>
</evidence>
<feature type="non-terminal residue" evidence="1">
    <location>
        <position position="75"/>
    </location>
</feature>
<dbReference type="PANTHER" id="PTHR47326:SF1">
    <property type="entry name" value="HTH PSQ-TYPE DOMAIN-CONTAINING PROTEIN"/>
    <property type="match status" value="1"/>
</dbReference>
<organism evidence="2">
    <name type="scientific">Camponotus floridanus</name>
    <name type="common">Florida carpenter ant</name>
    <dbReference type="NCBI Taxonomy" id="104421"/>
    <lineage>
        <taxon>Eukaryota</taxon>
        <taxon>Metazoa</taxon>
        <taxon>Ecdysozoa</taxon>
        <taxon>Arthropoda</taxon>
        <taxon>Hexapoda</taxon>
        <taxon>Insecta</taxon>
        <taxon>Pterygota</taxon>
        <taxon>Neoptera</taxon>
        <taxon>Endopterygota</taxon>
        <taxon>Hymenoptera</taxon>
        <taxon>Apocrita</taxon>
        <taxon>Aculeata</taxon>
        <taxon>Formicoidea</taxon>
        <taxon>Formicidae</taxon>
        <taxon>Formicinae</taxon>
        <taxon>Camponotus</taxon>
    </lineage>
</organism>
<dbReference type="Proteomes" id="UP000000311">
    <property type="component" value="Unassembled WGS sequence"/>
</dbReference>
<accession>E2AUY6</accession>
<keyword evidence="2" id="KW-1185">Reference proteome</keyword>